<reference evidence="1 2" key="1">
    <citation type="submission" date="2022-12" db="EMBL/GenBank/DDBJ databases">
        <title>Chromosome-scale assembly of the Ensete ventricosum genome.</title>
        <authorList>
            <person name="Dussert Y."/>
            <person name="Stocks J."/>
            <person name="Wendawek A."/>
            <person name="Woldeyes F."/>
            <person name="Nichols R.A."/>
            <person name="Borrell J.S."/>
        </authorList>
    </citation>
    <scope>NUCLEOTIDE SEQUENCE [LARGE SCALE GENOMIC DNA]</scope>
    <source>
        <strain evidence="2">cv. Maze</strain>
        <tissue evidence="1">Seeds</tissue>
    </source>
</reference>
<comment type="caution">
    <text evidence="1">The sequence shown here is derived from an EMBL/GenBank/DDBJ whole genome shotgun (WGS) entry which is preliminary data.</text>
</comment>
<gene>
    <name evidence="1" type="ORF">OPV22_007464</name>
</gene>
<sequence length="76" mass="8043">MPEKFEIPPPIGLGADLKAAGFQPRGSPAPVLGVLRCPTASEASPIHATHLVRNLIGGEFVESLSKDWIDVINPCI</sequence>
<protein>
    <submittedName>
        <fullName evidence="1">Uncharacterized protein</fullName>
    </submittedName>
</protein>
<keyword evidence="2" id="KW-1185">Reference proteome</keyword>
<evidence type="ECO:0000313" key="1">
    <source>
        <dbReference type="EMBL" id="KAJ8506578.1"/>
    </source>
</evidence>
<dbReference type="Proteomes" id="UP001222027">
    <property type="component" value="Unassembled WGS sequence"/>
</dbReference>
<evidence type="ECO:0000313" key="2">
    <source>
        <dbReference type="Proteomes" id="UP001222027"/>
    </source>
</evidence>
<accession>A0AAV8RUI2</accession>
<organism evidence="1 2">
    <name type="scientific">Ensete ventricosum</name>
    <name type="common">Abyssinian banana</name>
    <name type="synonym">Musa ensete</name>
    <dbReference type="NCBI Taxonomy" id="4639"/>
    <lineage>
        <taxon>Eukaryota</taxon>
        <taxon>Viridiplantae</taxon>
        <taxon>Streptophyta</taxon>
        <taxon>Embryophyta</taxon>
        <taxon>Tracheophyta</taxon>
        <taxon>Spermatophyta</taxon>
        <taxon>Magnoliopsida</taxon>
        <taxon>Liliopsida</taxon>
        <taxon>Zingiberales</taxon>
        <taxon>Musaceae</taxon>
        <taxon>Ensete</taxon>
    </lineage>
</organism>
<dbReference type="EMBL" id="JAQQAF010000002">
    <property type="protein sequence ID" value="KAJ8506578.1"/>
    <property type="molecule type" value="Genomic_DNA"/>
</dbReference>
<proteinExistence type="predicted"/>
<name>A0AAV8RUI2_ENSVE</name>
<dbReference type="AlphaFoldDB" id="A0AAV8RUI2"/>